<evidence type="ECO:0000313" key="2">
    <source>
        <dbReference type="EMBL" id="MFI7438636.1"/>
    </source>
</evidence>
<comment type="caution">
    <text evidence="2">The sequence shown here is derived from an EMBL/GenBank/DDBJ whole genome shotgun (WGS) entry which is preliminary data.</text>
</comment>
<feature type="signal peptide" evidence="1">
    <location>
        <begin position="1"/>
        <end position="28"/>
    </location>
</feature>
<accession>A0ABW7ZVT2</accession>
<dbReference type="Proteomes" id="UP001612928">
    <property type="component" value="Unassembled WGS sequence"/>
</dbReference>
<keyword evidence="1" id="KW-0732">Signal</keyword>
<keyword evidence="3" id="KW-1185">Reference proteome</keyword>
<dbReference type="RefSeq" id="WP_397018155.1">
    <property type="nucleotide sequence ID" value="NZ_JBITMB010000001.1"/>
</dbReference>
<sequence>MRKHAKSLAVAALLGAGTILVHPAPAMAAGYTPESACAKESGRGGWTHVSDNRRTLKKGSETWGHVWLMWNRGLQKNCVVVIKTAYAGKPTYTQAILHVEGGGAYRDPGKLTAKRYRYYAAAIGYGKGQCVDFEGHTTDTRRVEYTTVSARRGKFMNCG</sequence>
<evidence type="ECO:0000256" key="1">
    <source>
        <dbReference type="SAM" id="SignalP"/>
    </source>
</evidence>
<feature type="chain" id="PRO_5046992484" description="Secreted protein" evidence="1">
    <location>
        <begin position="29"/>
        <end position="159"/>
    </location>
</feature>
<evidence type="ECO:0008006" key="4">
    <source>
        <dbReference type="Google" id="ProtNLM"/>
    </source>
</evidence>
<organism evidence="2 3">
    <name type="scientific">Nonomuraea indica</name>
    <dbReference type="NCBI Taxonomy" id="1581193"/>
    <lineage>
        <taxon>Bacteria</taxon>
        <taxon>Bacillati</taxon>
        <taxon>Actinomycetota</taxon>
        <taxon>Actinomycetes</taxon>
        <taxon>Streptosporangiales</taxon>
        <taxon>Streptosporangiaceae</taxon>
        <taxon>Nonomuraea</taxon>
    </lineage>
</organism>
<reference evidence="2 3" key="1">
    <citation type="submission" date="2024-10" db="EMBL/GenBank/DDBJ databases">
        <title>The Natural Products Discovery Center: Release of the First 8490 Sequenced Strains for Exploring Actinobacteria Biosynthetic Diversity.</title>
        <authorList>
            <person name="Kalkreuter E."/>
            <person name="Kautsar S.A."/>
            <person name="Yang D."/>
            <person name="Bader C.D."/>
            <person name="Teijaro C.N."/>
            <person name="Fluegel L."/>
            <person name="Davis C.M."/>
            <person name="Simpson J.R."/>
            <person name="Lauterbach L."/>
            <person name="Steele A.D."/>
            <person name="Gui C."/>
            <person name="Meng S."/>
            <person name="Li G."/>
            <person name="Viehrig K."/>
            <person name="Ye F."/>
            <person name="Su P."/>
            <person name="Kiefer A.F."/>
            <person name="Nichols A."/>
            <person name="Cepeda A.J."/>
            <person name="Yan W."/>
            <person name="Fan B."/>
            <person name="Jiang Y."/>
            <person name="Adhikari A."/>
            <person name="Zheng C.-J."/>
            <person name="Schuster L."/>
            <person name="Cowan T.M."/>
            <person name="Smanski M.J."/>
            <person name="Chevrette M.G."/>
            <person name="De Carvalho L.P.S."/>
            <person name="Shen B."/>
        </authorList>
    </citation>
    <scope>NUCLEOTIDE SEQUENCE [LARGE SCALE GENOMIC DNA]</scope>
    <source>
        <strain evidence="2 3">NPDC049503</strain>
    </source>
</reference>
<dbReference type="EMBL" id="JBITMB010000001">
    <property type="protein sequence ID" value="MFI7438636.1"/>
    <property type="molecule type" value="Genomic_DNA"/>
</dbReference>
<evidence type="ECO:0000313" key="3">
    <source>
        <dbReference type="Proteomes" id="UP001612928"/>
    </source>
</evidence>
<protein>
    <recommendedName>
        <fullName evidence="4">Secreted protein</fullName>
    </recommendedName>
</protein>
<proteinExistence type="predicted"/>
<name>A0ABW7ZVT2_9ACTN</name>
<gene>
    <name evidence="2" type="ORF">ACIBP5_01565</name>
</gene>